<dbReference type="SUPFAM" id="SSF56935">
    <property type="entry name" value="Porins"/>
    <property type="match status" value="1"/>
</dbReference>
<evidence type="ECO:0000256" key="5">
    <source>
        <dbReference type="SAM" id="SignalP"/>
    </source>
</evidence>
<dbReference type="Gene3D" id="2.170.130.10">
    <property type="entry name" value="TonB-dependent receptor, plug domain"/>
    <property type="match status" value="1"/>
</dbReference>
<evidence type="ECO:0000256" key="4">
    <source>
        <dbReference type="RuleBase" id="RU003357"/>
    </source>
</evidence>
<dbReference type="EMBL" id="JAELXS010000007">
    <property type="protein sequence ID" value="MBJ6122831.1"/>
    <property type="molecule type" value="Genomic_DNA"/>
</dbReference>
<evidence type="ECO:0000256" key="2">
    <source>
        <dbReference type="ARBA" id="ARBA00023136"/>
    </source>
</evidence>
<organism evidence="8 9">
    <name type="scientific">Sphingomonas mollis</name>
    <dbReference type="NCBI Taxonomy" id="2795726"/>
    <lineage>
        <taxon>Bacteria</taxon>
        <taxon>Pseudomonadati</taxon>
        <taxon>Pseudomonadota</taxon>
        <taxon>Alphaproteobacteria</taxon>
        <taxon>Sphingomonadales</taxon>
        <taxon>Sphingomonadaceae</taxon>
        <taxon>Sphingomonas</taxon>
    </lineage>
</organism>
<comment type="caution">
    <text evidence="8">The sequence shown here is derived from an EMBL/GenBank/DDBJ whole genome shotgun (WGS) entry which is preliminary data.</text>
</comment>
<dbReference type="RefSeq" id="WP_199039001.1">
    <property type="nucleotide sequence ID" value="NZ_JAELXS010000007.1"/>
</dbReference>
<reference evidence="9" key="1">
    <citation type="submission" date="2020-12" db="EMBL/GenBank/DDBJ databases">
        <title>Hymenobacter sp.</title>
        <authorList>
            <person name="Kim M.K."/>
        </authorList>
    </citation>
    <scope>NUCLEOTIDE SEQUENCE [LARGE SCALE GENOMIC DNA]</scope>
    <source>
        <strain evidence="9">BT553</strain>
    </source>
</reference>
<evidence type="ECO:0000256" key="1">
    <source>
        <dbReference type="ARBA" id="ARBA00004442"/>
    </source>
</evidence>
<dbReference type="InterPro" id="IPR010104">
    <property type="entry name" value="TonB_rcpt_bac"/>
</dbReference>
<keyword evidence="3" id="KW-0998">Cell outer membrane</keyword>
<keyword evidence="4" id="KW-0798">TonB box</keyword>
<dbReference type="InterPro" id="IPR012910">
    <property type="entry name" value="Plug_dom"/>
</dbReference>
<evidence type="ECO:0000313" key="9">
    <source>
        <dbReference type="Proteomes" id="UP000640426"/>
    </source>
</evidence>
<evidence type="ECO:0000259" key="6">
    <source>
        <dbReference type="Pfam" id="PF00593"/>
    </source>
</evidence>
<dbReference type="Gene3D" id="2.40.170.20">
    <property type="entry name" value="TonB-dependent receptor, beta-barrel domain"/>
    <property type="match status" value="2"/>
</dbReference>
<proteinExistence type="inferred from homology"/>
<feature type="domain" description="TonB-dependent receptor-like beta-barrel" evidence="6">
    <location>
        <begin position="665"/>
        <end position="1002"/>
    </location>
</feature>
<accession>A0ABS0XS21</accession>
<dbReference type="InterPro" id="IPR000531">
    <property type="entry name" value="Beta-barrel_TonB"/>
</dbReference>
<dbReference type="Pfam" id="PF07715">
    <property type="entry name" value="Plug"/>
    <property type="match status" value="1"/>
</dbReference>
<feature type="domain" description="TonB-dependent receptor plug" evidence="7">
    <location>
        <begin position="73"/>
        <end position="176"/>
    </location>
</feature>
<dbReference type="InterPro" id="IPR036942">
    <property type="entry name" value="Beta-barrel_TonB_sf"/>
</dbReference>
<keyword evidence="5" id="KW-0732">Signal</keyword>
<name>A0ABS0XS21_9SPHN</name>
<keyword evidence="8" id="KW-0675">Receptor</keyword>
<evidence type="ECO:0000259" key="7">
    <source>
        <dbReference type="Pfam" id="PF07715"/>
    </source>
</evidence>
<protein>
    <submittedName>
        <fullName evidence="8">TonB-dependent receptor</fullName>
    </submittedName>
</protein>
<dbReference type="Pfam" id="PF00593">
    <property type="entry name" value="TonB_dep_Rec_b-barrel"/>
    <property type="match status" value="1"/>
</dbReference>
<comment type="subcellular location">
    <subcellularLocation>
        <location evidence="1 4">Cell outer membrane</location>
    </subcellularLocation>
</comment>
<gene>
    <name evidence="8" type="ORF">JAO74_13615</name>
</gene>
<sequence>MTEKLSARVALFTAASVIAMVPAQAFGQNAAVPGQETPAAQQDVPATADAPADEGDIVVTGIRASQARAIEVKRNADSIVEAISAQDIGKLPDVTISDSLQRIPGVQIRREAGEGGAINIRGLPQVTTLMNGEQFLGANSVTTVQPNFTDIPSQLFSGATVFKSPTASLQQAGLSGTVDLLTRRPFDLKRGLTLAAAAEGQYGDRTKKYDPSVNGLVSYNSGRLGILVSAAYSDLNLSNSFRGIQDYGVSLRTERGSDAILNPNGTITPPNRGDFAVGNNGISRGTPIRNAAGVLQGYDVNGDGDANDAFITPQSHTAWNKITSRERFGANASLQFQINDQLTLTADGFYTRQTQYDRTAGFQFQAVDWQSSPYLPTNSRDTGAIVNGLHLNTVQTYTYDMPNFDSYAETFRVKSESQNYNAQLDWNNGSTLKATVRGIYGKASRKSDQGYVQYSLTNGKQWAYNGIGNYPASIGGDRQFNPTGYQIYSQKATVDYSSGAPVFTFPQAFLDQVQDPSRYGLKTISSENNVYQDGDIWAVRGDAEWKPSEQFGLKIGGRYGKRSVDQFTFERVSPFYAGNRDNAQNPAAGCLVKWKAFDVNLNDRSCSVLDSSGNAYTAGLTRLANDPIFADRLKQVSLPANGAPSIYVFDPKAIDNSEALQNEFYPGSINNVNPADSFSMNLKQISGYAQVDGKGEVFGLPFSVNGGLRVVNTRFTVRQNVVGAPQPYGVSGVDAGDVYTKRDFTDFLPAFNLTLEITDKLRARAAYAKTMTLLDFLQWGGGLNVNYAINTTINPARFEAQSANSRGNPNLNPWRADNVEASVEYYTGRSSLIAAGVFYIKVDSFIANATIFRSDIPDNDGVVRRTIPVSTVVQGEGGSLKGAEISARQALADYGVNGFFGGFGVDANYTLSLGDAGLTDLAGKQQPFQDNSKHQANAALWYEQYGLQARVAYNYRSKRLVSSDYGGITGLAQYQKPTNYLDASIAYDVTPNVTLYGQASNLTAETERYYLTFTDQVFNENIYERRFIAGVRVKL</sequence>
<comment type="similarity">
    <text evidence="4">Belongs to the TonB-dependent receptor family.</text>
</comment>
<dbReference type="NCBIfam" id="TIGR01782">
    <property type="entry name" value="TonB-Xanth-Caul"/>
    <property type="match status" value="1"/>
</dbReference>
<dbReference type="Proteomes" id="UP000640426">
    <property type="component" value="Unassembled WGS sequence"/>
</dbReference>
<dbReference type="PANTHER" id="PTHR40980">
    <property type="entry name" value="PLUG DOMAIN-CONTAINING PROTEIN"/>
    <property type="match status" value="1"/>
</dbReference>
<dbReference type="InterPro" id="IPR037066">
    <property type="entry name" value="Plug_dom_sf"/>
</dbReference>
<keyword evidence="2 4" id="KW-0472">Membrane</keyword>
<feature type="signal peptide" evidence="5">
    <location>
        <begin position="1"/>
        <end position="25"/>
    </location>
</feature>
<evidence type="ECO:0000256" key="3">
    <source>
        <dbReference type="ARBA" id="ARBA00023237"/>
    </source>
</evidence>
<keyword evidence="9" id="KW-1185">Reference proteome</keyword>
<feature type="chain" id="PRO_5046193008" evidence="5">
    <location>
        <begin position="26"/>
        <end position="1035"/>
    </location>
</feature>
<dbReference type="PANTHER" id="PTHR40980:SF3">
    <property type="entry name" value="TONB-DEPENDENT RECEPTOR-LIKE BETA-BARREL DOMAIN-CONTAINING PROTEIN"/>
    <property type="match status" value="1"/>
</dbReference>
<evidence type="ECO:0000313" key="8">
    <source>
        <dbReference type="EMBL" id="MBJ6122831.1"/>
    </source>
</evidence>